<dbReference type="Proteomes" id="UP000261520">
    <property type="component" value="Unplaced"/>
</dbReference>
<evidence type="ECO:0000256" key="1">
    <source>
        <dbReference type="SAM" id="MobiDB-lite"/>
    </source>
</evidence>
<feature type="compositionally biased region" description="Basic residues" evidence="1">
    <location>
        <begin position="25"/>
        <end position="36"/>
    </location>
</feature>
<dbReference type="STRING" id="409849.ENSPMGP00000013375"/>
<sequence length="86" mass="9753">MSAPSSPTTGFTVPSAEKVDGFPRRSMRRARQRRSHSSSQFRYQSSQVELTPLPLLKGESQLHMCALTGRQGAERPRDRRRVGFSY</sequence>
<keyword evidence="3" id="KW-1185">Reference proteome</keyword>
<dbReference type="AlphaFoldDB" id="A0A3B4A9I2"/>
<accession>A0A3B4A9I2</accession>
<proteinExistence type="predicted"/>
<feature type="compositionally biased region" description="Low complexity" evidence="1">
    <location>
        <begin position="37"/>
        <end position="47"/>
    </location>
</feature>
<reference evidence="2" key="2">
    <citation type="submission" date="2025-09" db="UniProtKB">
        <authorList>
            <consortium name="Ensembl"/>
        </authorList>
    </citation>
    <scope>IDENTIFICATION</scope>
</reference>
<feature type="region of interest" description="Disordered" evidence="1">
    <location>
        <begin position="1"/>
        <end position="48"/>
    </location>
</feature>
<feature type="compositionally biased region" description="Polar residues" evidence="1">
    <location>
        <begin position="1"/>
        <end position="12"/>
    </location>
</feature>
<dbReference type="Ensembl" id="ENSPMGT00000014271.1">
    <property type="protein sequence ID" value="ENSPMGP00000013375.1"/>
    <property type="gene ID" value="ENSPMGG00000011017.1"/>
</dbReference>
<evidence type="ECO:0000313" key="2">
    <source>
        <dbReference type="Ensembl" id="ENSPMGP00000013375.1"/>
    </source>
</evidence>
<name>A0A3B4A9I2_9GOBI</name>
<protein>
    <submittedName>
        <fullName evidence="2">Uncharacterized protein</fullName>
    </submittedName>
</protein>
<organism evidence="2 3">
    <name type="scientific">Periophthalmus magnuspinnatus</name>
    <dbReference type="NCBI Taxonomy" id="409849"/>
    <lineage>
        <taxon>Eukaryota</taxon>
        <taxon>Metazoa</taxon>
        <taxon>Chordata</taxon>
        <taxon>Craniata</taxon>
        <taxon>Vertebrata</taxon>
        <taxon>Euteleostomi</taxon>
        <taxon>Actinopterygii</taxon>
        <taxon>Neopterygii</taxon>
        <taxon>Teleostei</taxon>
        <taxon>Neoteleostei</taxon>
        <taxon>Acanthomorphata</taxon>
        <taxon>Gobiaria</taxon>
        <taxon>Gobiiformes</taxon>
        <taxon>Gobioidei</taxon>
        <taxon>Gobiidae</taxon>
        <taxon>Oxudercinae</taxon>
        <taxon>Periophthalmus</taxon>
    </lineage>
</organism>
<evidence type="ECO:0000313" key="3">
    <source>
        <dbReference type="Proteomes" id="UP000261520"/>
    </source>
</evidence>
<reference evidence="2" key="1">
    <citation type="submission" date="2025-08" db="UniProtKB">
        <authorList>
            <consortium name="Ensembl"/>
        </authorList>
    </citation>
    <scope>IDENTIFICATION</scope>
</reference>